<reference evidence="3 4" key="1">
    <citation type="submission" date="2013-04" db="EMBL/GenBank/DDBJ databases">
        <title>Hyphomonas hirschiana VP5 Genome Sequencing.</title>
        <authorList>
            <person name="Lai Q."/>
            <person name="Shao Z."/>
        </authorList>
    </citation>
    <scope>NUCLEOTIDE SEQUENCE [LARGE SCALE GENOMIC DNA]</scope>
    <source>
        <strain evidence="3 4">VP5</strain>
    </source>
</reference>
<name>A0A059FYS7_9PROT</name>
<protein>
    <recommendedName>
        <fullName evidence="2">Ubiquinol-cytochrome c chaperone domain-containing protein</fullName>
    </recommendedName>
</protein>
<keyword evidence="4" id="KW-1185">Reference proteome</keyword>
<feature type="domain" description="Ubiquinol-cytochrome c chaperone" evidence="2">
    <location>
        <begin position="37"/>
        <end position="174"/>
    </location>
</feature>
<evidence type="ECO:0000313" key="3">
    <source>
        <dbReference type="EMBL" id="KCZ95884.1"/>
    </source>
</evidence>
<dbReference type="OrthoDB" id="7158889at2"/>
<accession>A0A059FYS7</accession>
<comment type="caution">
    <text evidence="3">The sequence shown here is derived from an EMBL/GenBank/DDBJ whole genome shotgun (WGS) entry which is preliminary data.</text>
</comment>
<dbReference type="AlphaFoldDB" id="A0A059FYS7"/>
<dbReference type="PATRIC" id="fig|1280951.3.peg.795"/>
<dbReference type="EMBL" id="ARYI01000002">
    <property type="protein sequence ID" value="KCZ95884.1"/>
    <property type="molecule type" value="Genomic_DNA"/>
</dbReference>
<organism evidence="3 4">
    <name type="scientific">Hyphomonas hirschiana VP5</name>
    <dbReference type="NCBI Taxonomy" id="1280951"/>
    <lineage>
        <taxon>Bacteria</taxon>
        <taxon>Pseudomonadati</taxon>
        <taxon>Pseudomonadota</taxon>
        <taxon>Alphaproteobacteria</taxon>
        <taxon>Hyphomonadales</taxon>
        <taxon>Hyphomonadaceae</taxon>
        <taxon>Hyphomonas</taxon>
    </lineage>
</organism>
<dbReference type="Proteomes" id="UP000025061">
    <property type="component" value="Unassembled WGS sequence"/>
</dbReference>
<proteinExistence type="inferred from homology"/>
<evidence type="ECO:0000259" key="2">
    <source>
        <dbReference type="Pfam" id="PF03981"/>
    </source>
</evidence>
<dbReference type="RefSeq" id="WP_011646179.1">
    <property type="nucleotide sequence ID" value="NZ_ARYI01000002.1"/>
</dbReference>
<gene>
    <name evidence="3" type="ORF">HHI_03897</name>
</gene>
<dbReference type="InterPro" id="IPR021150">
    <property type="entry name" value="Ubiq_cyt_c_chap"/>
</dbReference>
<comment type="similarity">
    <text evidence="1">Belongs to the UPF0174 family.</text>
</comment>
<evidence type="ECO:0000313" key="4">
    <source>
        <dbReference type="Proteomes" id="UP000025061"/>
    </source>
</evidence>
<evidence type="ECO:0000256" key="1">
    <source>
        <dbReference type="ARBA" id="ARBA00006436"/>
    </source>
</evidence>
<dbReference type="Pfam" id="PF03981">
    <property type="entry name" value="Ubiq_cyt_C_chap"/>
    <property type="match status" value="1"/>
</dbReference>
<sequence length="182" mass="19453">MIAFSGSWFRRRSALKKVVAEAYGRLAREALMPVHYEAHGVPDTFEGRAQMVTAMTALACKRFADVGGPLAGELTERLNARVFDGFDAAFREKGVGDHSIARKVRTLAEGHSGLGRALMEALSAGDSDGALEDVLRRNGVTPPEKAGDLAKALRRYRAVFEAQTDAEILSGGFACGASEPGK</sequence>